<accession>A0AAD4XX68</accession>
<dbReference type="PROSITE" id="PS51320">
    <property type="entry name" value="TIFY"/>
    <property type="match status" value="1"/>
</dbReference>
<comment type="domain">
    <text evidence="2">The jas domain is required for interaction with COI1.</text>
</comment>
<keyword evidence="2" id="KW-1184">Jasmonic acid signaling pathway</keyword>
<organism evidence="4 5">
    <name type="scientific">Papaver atlanticum</name>
    <dbReference type="NCBI Taxonomy" id="357466"/>
    <lineage>
        <taxon>Eukaryota</taxon>
        <taxon>Viridiplantae</taxon>
        <taxon>Streptophyta</taxon>
        <taxon>Embryophyta</taxon>
        <taxon>Tracheophyta</taxon>
        <taxon>Spermatophyta</taxon>
        <taxon>Magnoliopsida</taxon>
        <taxon>Ranunculales</taxon>
        <taxon>Papaveraceae</taxon>
        <taxon>Papaveroideae</taxon>
        <taxon>Papaver</taxon>
    </lineage>
</organism>
<comment type="caution">
    <text evidence="4">The sequence shown here is derived from an EMBL/GenBank/DDBJ whole genome shotgun (WGS) entry which is preliminary data.</text>
</comment>
<dbReference type="EMBL" id="JAJJMB010001096">
    <property type="protein sequence ID" value="KAI3958658.1"/>
    <property type="molecule type" value="Genomic_DNA"/>
</dbReference>
<evidence type="ECO:0000256" key="1">
    <source>
        <dbReference type="ARBA" id="ARBA00008614"/>
    </source>
</evidence>
<dbReference type="GO" id="GO:0005634">
    <property type="term" value="C:nucleus"/>
    <property type="evidence" value="ECO:0007669"/>
    <property type="project" value="UniProtKB-SubCell"/>
</dbReference>
<comment type="subcellular location">
    <subcellularLocation>
        <location evidence="2">Nucleus</location>
    </subcellularLocation>
</comment>
<dbReference type="SMART" id="SM00979">
    <property type="entry name" value="TIFY"/>
    <property type="match status" value="1"/>
</dbReference>
<proteinExistence type="inferred from homology"/>
<comment type="similarity">
    <text evidence="1 2">Belongs to the TIFY/JAZ family.</text>
</comment>
<sequence>MSKSLVELDFFRMEKENSSSSLSSSKSQFQKFLQQQRGMQSAISKLNPELLRTVINSGAASTSSNSSGHLEPKSSSTLIFDEVTNGSENLFSSVPPAMPNKQMQCTSAETGTLRTAPLTIFYNGRVSVFDVPRDKAEFLMKLAENNMNNGMIPSSSCKITTTSVDHFTLCSSTTIDEQQNILHTLNEDLPIARRRSLQRFLEKRKERLSFVASPYAYIPSPIKFEEKNNGVGSDGGSTSKV</sequence>
<keyword evidence="2" id="KW-0539">Nucleus</keyword>
<dbReference type="Pfam" id="PF06200">
    <property type="entry name" value="tify"/>
    <property type="match status" value="1"/>
</dbReference>
<comment type="function">
    <text evidence="2">Repressor of jasmonate responses.</text>
</comment>
<evidence type="ECO:0000313" key="5">
    <source>
        <dbReference type="Proteomes" id="UP001202328"/>
    </source>
</evidence>
<dbReference type="GO" id="GO:0031347">
    <property type="term" value="P:regulation of defense response"/>
    <property type="evidence" value="ECO:0007669"/>
    <property type="project" value="UniProtKB-UniRule"/>
</dbReference>
<dbReference type="PANTHER" id="PTHR33077">
    <property type="entry name" value="PROTEIN TIFY 4A-RELATED-RELATED"/>
    <property type="match status" value="1"/>
</dbReference>
<dbReference type="InterPro" id="IPR040390">
    <property type="entry name" value="TIFY/JAZ"/>
</dbReference>
<dbReference type="GO" id="GO:0009611">
    <property type="term" value="P:response to wounding"/>
    <property type="evidence" value="ECO:0007669"/>
    <property type="project" value="UniProtKB-UniRule"/>
</dbReference>
<name>A0AAD4XX68_9MAGN</name>
<dbReference type="Proteomes" id="UP001202328">
    <property type="component" value="Unassembled WGS sequence"/>
</dbReference>
<dbReference type="PANTHER" id="PTHR33077:SF5">
    <property type="entry name" value="PROTEIN TIFY 9"/>
    <property type="match status" value="1"/>
</dbReference>
<feature type="domain" description="Tify" evidence="3">
    <location>
        <begin position="111"/>
        <end position="145"/>
    </location>
</feature>
<dbReference type="InterPro" id="IPR010399">
    <property type="entry name" value="Tify_dom"/>
</dbReference>
<gene>
    <name evidence="4" type="ORF">MKW98_030323</name>
</gene>
<dbReference type="GO" id="GO:2000022">
    <property type="term" value="P:regulation of jasmonic acid mediated signaling pathway"/>
    <property type="evidence" value="ECO:0007669"/>
    <property type="project" value="UniProtKB-UniRule"/>
</dbReference>
<protein>
    <recommendedName>
        <fullName evidence="2">Protein TIFY</fullName>
    </recommendedName>
    <alternativeName>
        <fullName evidence="2">Jasmonate ZIM domain-containing protein</fullName>
    </alternativeName>
</protein>
<keyword evidence="5" id="KW-1185">Reference proteome</keyword>
<dbReference type="Pfam" id="PF09425">
    <property type="entry name" value="Jas_motif"/>
    <property type="match status" value="1"/>
</dbReference>
<dbReference type="AlphaFoldDB" id="A0AAD4XX68"/>
<evidence type="ECO:0000313" key="4">
    <source>
        <dbReference type="EMBL" id="KAI3958658.1"/>
    </source>
</evidence>
<evidence type="ECO:0000259" key="3">
    <source>
        <dbReference type="PROSITE" id="PS51320"/>
    </source>
</evidence>
<reference evidence="4" key="1">
    <citation type="submission" date="2022-04" db="EMBL/GenBank/DDBJ databases">
        <title>A functionally conserved STORR gene fusion in Papaver species that diverged 16.8 million years ago.</title>
        <authorList>
            <person name="Catania T."/>
        </authorList>
    </citation>
    <scope>NUCLEOTIDE SEQUENCE</scope>
    <source>
        <strain evidence="4">S-188037</strain>
    </source>
</reference>
<dbReference type="InterPro" id="IPR018467">
    <property type="entry name" value="CCT_CS"/>
</dbReference>
<evidence type="ECO:0000256" key="2">
    <source>
        <dbReference type="RuleBase" id="RU369065"/>
    </source>
</evidence>